<dbReference type="Gene3D" id="3.40.1190.10">
    <property type="entry name" value="Mur-like, catalytic domain"/>
    <property type="match status" value="1"/>
</dbReference>
<dbReference type="PROSITE" id="PS01011">
    <property type="entry name" value="FOLYLPOLYGLU_SYNT_1"/>
    <property type="match status" value="1"/>
</dbReference>
<dbReference type="SUPFAM" id="SSF53244">
    <property type="entry name" value="MurD-like peptide ligases, peptide-binding domain"/>
    <property type="match status" value="1"/>
</dbReference>
<dbReference type="InterPro" id="IPR013221">
    <property type="entry name" value="Mur_ligase_cen"/>
</dbReference>
<evidence type="ECO:0000256" key="6">
    <source>
        <dbReference type="ARBA" id="ARBA00022741"/>
    </source>
</evidence>
<dbReference type="Gene3D" id="3.40.50.720">
    <property type="entry name" value="NAD(P)-binding Rossmann-like Domain"/>
    <property type="match status" value="1"/>
</dbReference>
<evidence type="ECO:0000256" key="7">
    <source>
        <dbReference type="ARBA" id="ARBA00022840"/>
    </source>
</evidence>
<evidence type="ECO:0000313" key="13">
    <source>
        <dbReference type="EMBL" id="SJZ32070.1"/>
    </source>
</evidence>
<keyword evidence="6 9" id="KW-0547">Nucleotide-binding</keyword>
<comment type="pathway">
    <text evidence="2 9 10">Cell wall biogenesis; peptidoglycan biosynthesis.</text>
</comment>
<organism evidence="13 14">
    <name type="scientific">Enhydrobacter aerosaccus</name>
    <dbReference type="NCBI Taxonomy" id="225324"/>
    <lineage>
        <taxon>Bacteria</taxon>
        <taxon>Pseudomonadati</taxon>
        <taxon>Pseudomonadota</taxon>
        <taxon>Alphaproteobacteria</taxon>
        <taxon>Hyphomicrobiales</taxon>
        <taxon>Enhydrobacter</taxon>
    </lineage>
</organism>
<keyword evidence="9 10" id="KW-0573">Peptidoglycan synthesis</keyword>
<dbReference type="EC" id="6.3.2.9" evidence="9 10"/>
<dbReference type="PANTHER" id="PTHR43692:SF1">
    <property type="entry name" value="UDP-N-ACETYLMURAMOYLALANINE--D-GLUTAMATE LIGASE"/>
    <property type="match status" value="1"/>
</dbReference>
<gene>
    <name evidence="9" type="primary">murD</name>
    <name evidence="13" type="ORF">SAMN02745126_00302</name>
</gene>
<reference evidence="14" key="1">
    <citation type="submission" date="2017-02" db="EMBL/GenBank/DDBJ databases">
        <authorList>
            <person name="Varghese N."/>
            <person name="Submissions S."/>
        </authorList>
    </citation>
    <scope>NUCLEOTIDE SEQUENCE [LARGE SCALE GENOMIC DNA]</scope>
    <source>
        <strain evidence="14">ATCC 27094</strain>
    </source>
</reference>
<dbReference type="RefSeq" id="WP_085932056.1">
    <property type="nucleotide sequence ID" value="NZ_FUWJ01000001.1"/>
</dbReference>
<dbReference type="InterPro" id="IPR005762">
    <property type="entry name" value="MurD"/>
</dbReference>
<dbReference type="InterPro" id="IPR036565">
    <property type="entry name" value="Mur-like_cat_sf"/>
</dbReference>
<dbReference type="Pfam" id="PF02875">
    <property type="entry name" value="Mur_ligase_C"/>
    <property type="match status" value="1"/>
</dbReference>
<keyword evidence="8 9" id="KW-0131">Cell cycle</keyword>
<dbReference type="GO" id="GO:0009252">
    <property type="term" value="P:peptidoglycan biosynthetic process"/>
    <property type="evidence" value="ECO:0007669"/>
    <property type="project" value="UniProtKB-UniRule"/>
</dbReference>
<dbReference type="NCBIfam" id="TIGR01087">
    <property type="entry name" value="murD"/>
    <property type="match status" value="1"/>
</dbReference>
<protein>
    <recommendedName>
        <fullName evidence="9 10">UDP-N-acetylmuramoylalanine--D-glutamate ligase</fullName>
        <ecNumber evidence="9 10">6.3.2.9</ecNumber>
    </recommendedName>
    <alternativeName>
        <fullName evidence="9">D-glutamic acid-adding enzyme</fullName>
    </alternativeName>
    <alternativeName>
        <fullName evidence="9">UDP-N-acetylmuramoyl-L-alanyl-D-glutamate synthetase</fullName>
    </alternativeName>
</protein>
<comment type="catalytic activity">
    <reaction evidence="9 10">
        <text>UDP-N-acetyl-alpha-D-muramoyl-L-alanine + D-glutamate + ATP = UDP-N-acetyl-alpha-D-muramoyl-L-alanyl-D-glutamate + ADP + phosphate + H(+)</text>
        <dbReference type="Rhea" id="RHEA:16429"/>
        <dbReference type="ChEBI" id="CHEBI:15378"/>
        <dbReference type="ChEBI" id="CHEBI:29986"/>
        <dbReference type="ChEBI" id="CHEBI:30616"/>
        <dbReference type="ChEBI" id="CHEBI:43474"/>
        <dbReference type="ChEBI" id="CHEBI:83898"/>
        <dbReference type="ChEBI" id="CHEBI:83900"/>
        <dbReference type="ChEBI" id="CHEBI:456216"/>
        <dbReference type="EC" id="6.3.2.9"/>
    </reaction>
</comment>
<accession>A0A1T4JPF3</accession>
<dbReference type="Pfam" id="PF08245">
    <property type="entry name" value="Mur_ligase_M"/>
    <property type="match status" value="1"/>
</dbReference>
<dbReference type="GO" id="GO:0071555">
    <property type="term" value="P:cell wall organization"/>
    <property type="evidence" value="ECO:0007669"/>
    <property type="project" value="UniProtKB-KW"/>
</dbReference>
<name>A0A1T4JPF3_9HYPH</name>
<dbReference type="OrthoDB" id="9809796at2"/>
<feature type="domain" description="Mur ligase C-terminal" evidence="11">
    <location>
        <begin position="315"/>
        <end position="429"/>
    </location>
</feature>
<dbReference type="HAMAP" id="MF_00639">
    <property type="entry name" value="MurD"/>
    <property type="match status" value="1"/>
</dbReference>
<evidence type="ECO:0000256" key="4">
    <source>
        <dbReference type="ARBA" id="ARBA00022598"/>
    </source>
</evidence>
<sequence>MIDLAVLRGSSFVVLGLARSGLATVRALIAAGIDCVAWDDKEDGRREAAAIGARIADPTTVDWSKISALVISPGIPNRLPKPHPAAVAARAAGKPLICDVELLARAQPAARYVAVTGTNGKSTTTALIGHIIQSAGVPCQVGGNIGRGALDLAPLEADGIYVLELSSYQLELLQTFRANVAVWLNITPDHIDRHGDMAGYVEAKAHIFERQKAGDCAVIGIDDDYSRAIFERMAARPGIAAVPVALERPIAGGVSFRAGMLVDADGYRVDFSDVPTLPGDHNAQNAACAWAACRSLGVAREKIVEGLKTYPGLPHRQERVASIGNVVYVNDSKATNADATARALSSYRDIYWILGGQAKEGGVAPLAPYFDRIRHAFLIGEATELFASQLDGKLAYTRCGDLKSALDAAYERSRREGHGAAVVLLSPACASWDQWKSYEHRGDAFRAMARALPGAQMLGRAA</sequence>
<evidence type="ECO:0000256" key="1">
    <source>
        <dbReference type="ARBA" id="ARBA00004496"/>
    </source>
</evidence>
<evidence type="ECO:0000256" key="3">
    <source>
        <dbReference type="ARBA" id="ARBA00022490"/>
    </source>
</evidence>
<proteinExistence type="inferred from homology"/>
<keyword evidence="7 9" id="KW-0067">ATP-binding</keyword>
<evidence type="ECO:0000259" key="12">
    <source>
        <dbReference type="Pfam" id="PF08245"/>
    </source>
</evidence>
<dbReference type="STRING" id="225324.SAMN02745126_00302"/>
<dbReference type="Gene3D" id="3.90.190.20">
    <property type="entry name" value="Mur ligase, C-terminal domain"/>
    <property type="match status" value="1"/>
</dbReference>
<evidence type="ECO:0000256" key="9">
    <source>
        <dbReference type="HAMAP-Rule" id="MF_00639"/>
    </source>
</evidence>
<evidence type="ECO:0000259" key="11">
    <source>
        <dbReference type="Pfam" id="PF02875"/>
    </source>
</evidence>
<comment type="similarity">
    <text evidence="9">Belongs to the MurCDEF family.</text>
</comment>
<feature type="binding site" evidence="9">
    <location>
        <begin position="117"/>
        <end position="123"/>
    </location>
    <ligand>
        <name>ATP</name>
        <dbReference type="ChEBI" id="CHEBI:30616"/>
    </ligand>
</feature>
<keyword evidence="14" id="KW-1185">Reference proteome</keyword>
<keyword evidence="9 10" id="KW-0961">Cell wall biogenesis/degradation</keyword>
<dbReference type="GO" id="GO:0051301">
    <property type="term" value="P:cell division"/>
    <property type="evidence" value="ECO:0007669"/>
    <property type="project" value="UniProtKB-KW"/>
</dbReference>
<evidence type="ECO:0000256" key="2">
    <source>
        <dbReference type="ARBA" id="ARBA00004752"/>
    </source>
</evidence>
<keyword evidence="5 9" id="KW-0132">Cell division</keyword>
<dbReference type="EMBL" id="FUWJ01000001">
    <property type="protein sequence ID" value="SJZ32070.1"/>
    <property type="molecule type" value="Genomic_DNA"/>
</dbReference>
<keyword evidence="3 9" id="KW-0963">Cytoplasm</keyword>
<comment type="function">
    <text evidence="9 10">Cell wall formation. Catalyzes the addition of glutamate to the nucleotide precursor UDP-N-acetylmuramoyl-L-alanine (UMA).</text>
</comment>
<evidence type="ECO:0000256" key="5">
    <source>
        <dbReference type="ARBA" id="ARBA00022618"/>
    </source>
</evidence>
<dbReference type="InterPro" id="IPR036615">
    <property type="entry name" value="Mur_ligase_C_dom_sf"/>
</dbReference>
<evidence type="ECO:0000313" key="14">
    <source>
        <dbReference type="Proteomes" id="UP000190092"/>
    </source>
</evidence>
<evidence type="ECO:0000256" key="10">
    <source>
        <dbReference type="RuleBase" id="RU003664"/>
    </source>
</evidence>
<dbReference type="SUPFAM" id="SSF53623">
    <property type="entry name" value="MurD-like peptide ligases, catalytic domain"/>
    <property type="match status" value="1"/>
</dbReference>
<dbReference type="UniPathway" id="UPA00219"/>
<evidence type="ECO:0000256" key="8">
    <source>
        <dbReference type="ARBA" id="ARBA00023306"/>
    </source>
</evidence>
<keyword evidence="4 9" id="KW-0436">Ligase</keyword>
<dbReference type="PANTHER" id="PTHR43692">
    <property type="entry name" value="UDP-N-ACETYLMURAMOYLALANINE--D-GLUTAMATE LIGASE"/>
    <property type="match status" value="1"/>
</dbReference>
<dbReference type="InterPro" id="IPR018109">
    <property type="entry name" value="Folylpolyglutamate_synth_CS"/>
</dbReference>
<dbReference type="InterPro" id="IPR004101">
    <property type="entry name" value="Mur_ligase_C"/>
</dbReference>
<dbReference type="GO" id="GO:0008360">
    <property type="term" value="P:regulation of cell shape"/>
    <property type="evidence" value="ECO:0007669"/>
    <property type="project" value="UniProtKB-KW"/>
</dbReference>
<dbReference type="GO" id="GO:0004326">
    <property type="term" value="F:tetrahydrofolylpolyglutamate synthase activity"/>
    <property type="evidence" value="ECO:0007669"/>
    <property type="project" value="InterPro"/>
</dbReference>
<dbReference type="Proteomes" id="UP000190092">
    <property type="component" value="Unassembled WGS sequence"/>
</dbReference>
<dbReference type="AlphaFoldDB" id="A0A1T4JPF3"/>
<comment type="subcellular location">
    <subcellularLocation>
        <location evidence="1 9 10">Cytoplasm</location>
    </subcellularLocation>
</comment>
<dbReference type="GO" id="GO:0008764">
    <property type="term" value="F:UDP-N-acetylmuramoylalanine-D-glutamate ligase activity"/>
    <property type="evidence" value="ECO:0007669"/>
    <property type="project" value="UniProtKB-UniRule"/>
</dbReference>
<dbReference type="GO" id="GO:0005737">
    <property type="term" value="C:cytoplasm"/>
    <property type="evidence" value="ECO:0007669"/>
    <property type="project" value="UniProtKB-SubCell"/>
</dbReference>
<dbReference type="GO" id="GO:0005524">
    <property type="term" value="F:ATP binding"/>
    <property type="evidence" value="ECO:0007669"/>
    <property type="project" value="UniProtKB-UniRule"/>
</dbReference>
<feature type="domain" description="Mur ligase central" evidence="12">
    <location>
        <begin position="115"/>
        <end position="292"/>
    </location>
</feature>
<keyword evidence="9 10" id="KW-0133">Cell shape</keyword>